<dbReference type="AlphaFoldDB" id="A0A520X6B3"/>
<organism evidence="1 2">
    <name type="scientific">Candidatus Acidulodesulfobacterium acidiphilum</name>
    <dbReference type="NCBI Taxonomy" id="2597224"/>
    <lineage>
        <taxon>Bacteria</taxon>
        <taxon>Deltaproteobacteria</taxon>
        <taxon>Candidatus Acidulodesulfobacterales</taxon>
        <taxon>Candidatus Acidulodesulfobacterium</taxon>
    </lineage>
</organism>
<proteinExistence type="predicted"/>
<name>A0A520X6B3_9DELT</name>
<comment type="caution">
    <text evidence="1">The sequence shown here is derived from an EMBL/GenBank/DDBJ whole genome shotgun (WGS) entry which is preliminary data.</text>
</comment>
<protein>
    <submittedName>
        <fullName evidence="1">Uncharacterized protein</fullName>
    </submittedName>
</protein>
<evidence type="ECO:0000313" key="1">
    <source>
        <dbReference type="EMBL" id="RZV36635.1"/>
    </source>
</evidence>
<dbReference type="EMBL" id="SHMQ01000059">
    <property type="protein sequence ID" value="RZV36635.1"/>
    <property type="molecule type" value="Genomic_DNA"/>
</dbReference>
<evidence type="ECO:0000313" key="2">
    <source>
        <dbReference type="Proteomes" id="UP000322454"/>
    </source>
</evidence>
<accession>A0A520X6B3</accession>
<dbReference type="Proteomes" id="UP000322454">
    <property type="component" value="Unassembled WGS sequence"/>
</dbReference>
<gene>
    <name evidence="1" type="ORF">EVJ48_10185</name>
</gene>
<sequence length="63" mass="7303">MNKENIDSELNTSLNEIDAVNSSYHIAVKPEFNKVMIEFYNSGSYNVLPSYLLPYYERSLHIS</sequence>
<reference evidence="1 2" key="1">
    <citation type="submission" date="2019-01" db="EMBL/GenBank/DDBJ databases">
        <title>Insights into ecological role of a new deltaproteobacterial order Candidatus Sinidesulfobacterales (Sva0485) by metagenomics and metatranscriptomics.</title>
        <authorList>
            <person name="Tan S."/>
            <person name="Liu J."/>
            <person name="Fang Y."/>
            <person name="Hedlund B."/>
            <person name="Lian Z.-H."/>
            <person name="Huang L.-Y."/>
            <person name="Li J.-T."/>
            <person name="Huang L.-N."/>
            <person name="Li W.-J."/>
            <person name="Jiang H.-C."/>
            <person name="Dong H.-L."/>
            <person name="Shu W.-S."/>
        </authorList>
    </citation>
    <scope>NUCLEOTIDE SEQUENCE [LARGE SCALE GENOMIC DNA]</scope>
    <source>
        <strain evidence="1">AP4</strain>
    </source>
</reference>